<evidence type="ECO:0000256" key="1">
    <source>
        <dbReference type="SAM" id="Phobius"/>
    </source>
</evidence>
<protein>
    <recommendedName>
        <fullName evidence="4">YcxB family protein</fullName>
    </recommendedName>
</protein>
<name>A0ABS7EXX3_9FLAO</name>
<gene>
    <name evidence="2" type="ORF">K1F36_17580</name>
</gene>
<evidence type="ECO:0008006" key="4">
    <source>
        <dbReference type="Google" id="ProtNLM"/>
    </source>
</evidence>
<dbReference type="Proteomes" id="UP001196136">
    <property type="component" value="Unassembled WGS sequence"/>
</dbReference>
<keyword evidence="3" id="KW-1185">Reference proteome</keyword>
<dbReference type="RefSeq" id="WP_220114944.1">
    <property type="nucleotide sequence ID" value="NZ_JAHZSV010000037.1"/>
</dbReference>
<reference evidence="2 3" key="1">
    <citation type="submission" date="2021-08" db="EMBL/GenBank/DDBJ databases">
        <title>Muricauda profundi sp. nov., a marine bacterium isolated from deep seawater of the Mariana Trench.</title>
        <authorList>
            <person name="Wei Y."/>
        </authorList>
    </citation>
    <scope>NUCLEOTIDE SEQUENCE [LARGE SCALE GENOMIC DNA]</scope>
    <source>
        <strain evidence="2 3">W52</strain>
    </source>
</reference>
<proteinExistence type="predicted"/>
<dbReference type="EMBL" id="JAHZSV010000037">
    <property type="protein sequence ID" value="MBW8201637.1"/>
    <property type="molecule type" value="Genomic_DNA"/>
</dbReference>
<sequence>MNENEDYFRISKNGSVHTLSDRIPFRWKELIIWTSASFFILIYFLGLLVGIWVAILTLMGYTFYRFAASIYYSVLEIDEQSGKMTRKMKFLDRVQKEELITDKFDPNRFEFSELSRSGKSKFLMNYRTHKNNELLVLKNRTDKELMEKYIYDNFDFGRNV</sequence>
<organism evidence="2 3">
    <name type="scientific">Flagellimonas abyssi</name>
    <dbReference type="NCBI Taxonomy" id="2864871"/>
    <lineage>
        <taxon>Bacteria</taxon>
        <taxon>Pseudomonadati</taxon>
        <taxon>Bacteroidota</taxon>
        <taxon>Flavobacteriia</taxon>
        <taxon>Flavobacteriales</taxon>
        <taxon>Flavobacteriaceae</taxon>
        <taxon>Flagellimonas</taxon>
    </lineage>
</organism>
<accession>A0ABS7EXX3</accession>
<evidence type="ECO:0000313" key="3">
    <source>
        <dbReference type="Proteomes" id="UP001196136"/>
    </source>
</evidence>
<feature type="transmembrane region" description="Helical" evidence="1">
    <location>
        <begin position="30"/>
        <end position="55"/>
    </location>
</feature>
<keyword evidence="1" id="KW-0812">Transmembrane</keyword>
<keyword evidence="1" id="KW-0472">Membrane</keyword>
<evidence type="ECO:0000313" key="2">
    <source>
        <dbReference type="EMBL" id="MBW8201637.1"/>
    </source>
</evidence>
<keyword evidence="1" id="KW-1133">Transmembrane helix</keyword>
<comment type="caution">
    <text evidence="2">The sequence shown here is derived from an EMBL/GenBank/DDBJ whole genome shotgun (WGS) entry which is preliminary data.</text>
</comment>